<keyword evidence="3" id="KW-0805">Transcription regulation</keyword>
<evidence type="ECO:0000313" key="10">
    <source>
        <dbReference type="Proteomes" id="UP000076632"/>
    </source>
</evidence>
<feature type="compositionally biased region" description="Basic and acidic residues" evidence="7">
    <location>
        <begin position="799"/>
        <end position="812"/>
    </location>
</feature>
<organism evidence="9 10">
    <name type="scientific">Xylona heveae (strain CBS 132557 / TC161)</name>
    <dbReference type="NCBI Taxonomy" id="1328760"/>
    <lineage>
        <taxon>Eukaryota</taxon>
        <taxon>Fungi</taxon>
        <taxon>Dikarya</taxon>
        <taxon>Ascomycota</taxon>
        <taxon>Pezizomycotina</taxon>
        <taxon>Xylonomycetes</taxon>
        <taxon>Xylonales</taxon>
        <taxon>Xylonaceae</taxon>
        <taxon>Xylona</taxon>
    </lineage>
</organism>
<dbReference type="PANTHER" id="PTHR11834">
    <property type="entry name" value="TRANSCRIPTIONAL ENHANCER FACTOR TEF RELATED"/>
    <property type="match status" value="1"/>
</dbReference>
<feature type="compositionally biased region" description="Polar residues" evidence="7">
    <location>
        <begin position="634"/>
        <end position="645"/>
    </location>
</feature>
<feature type="compositionally biased region" description="Low complexity" evidence="7">
    <location>
        <begin position="722"/>
        <end position="731"/>
    </location>
</feature>
<feature type="region of interest" description="Disordered" evidence="7">
    <location>
        <begin position="1"/>
        <end position="42"/>
    </location>
</feature>
<gene>
    <name evidence="9" type="ORF">L228DRAFT_268613</name>
</gene>
<accession>A0A165GFG4</accession>
<dbReference type="PANTHER" id="PTHR11834:SF0">
    <property type="entry name" value="PROTEIN SCALLOPED"/>
    <property type="match status" value="1"/>
</dbReference>
<evidence type="ECO:0000313" key="9">
    <source>
        <dbReference type="EMBL" id="KZF22120.1"/>
    </source>
</evidence>
<feature type="domain" description="TEA" evidence="8">
    <location>
        <begin position="124"/>
        <end position="193"/>
    </location>
</feature>
<evidence type="ECO:0000256" key="3">
    <source>
        <dbReference type="ARBA" id="ARBA00023015"/>
    </source>
</evidence>
<evidence type="ECO:0000256" key="7">
    <source>
        <dbReference type="SAM" id="MobiDB-lite"/>
    </source>
</evidence>
<comment type="subcellular location">
    <subcellularLocation>
        <location evidence="1">Nucleus</location>
    </subcellularLocation>
</comment>
<feature type="region of interest" description="Disordered" evidence="7">
    <location>
        <begin position="493"/>
        <end position="595"/>
    </location>
</feature>
<dbReference type="Gene3D" id="6.10.20.40">
    <property type="entry name" value="TEA/ATTS domain"/>
    <property type="match status" value="1"/>
</dbReference>
<feature type="compositionally biased region" description="Basic residues" evidence="7">
    <location>
        <begin position="712"/>
        <end position="721"/>
    </location>
</feature>
<evidence type="ECO:0000259" key="8">
    <source>
        <dbReference type="PROSITE" id="PS51088"/>
    </source>
</evidence>
<dbReference type="Pfam" id="PF01285">
    <property type="entry name" value="TEA"/>
    <property type="match status" value="1"/>
</dbReference>
<dbReference type="AlphaFoldDB" id="A0A165GFG4"/>
<name>A0A165GFG4_XYLHT</name>
<dbReference type="GeneID" id="28900305"/>
<keyword evidence="10" id="KW-1185">Reference proteome</keyword>
<dbReference type="Proteomes" id="UP000076632">
    <property type="component" value="Unassembled WGS sequence"/>
</dbReference>
<evidence type="ECO:0000256" key="1">
    <source>
        <dbReference type="ARBA" id="ARBA00004123"/>
    </source>
</evidence>
<evidence type="ECO:0000256" key="5">
    <source>
        <dbReference type="ARBA" id="ARBA00023242"/>
    </source>
</evidence>
<evidence type="ECO:0000256" key="4">
    <source>
        <dbReference type="ARBA" id="ARBA00023163"/>
    </source>
</evidence>
<dbReference type="InterPro" id="IPR000818">
    <property type="entry name" value="TEA/ATTS_dom"/>
</dbReference>
<feature type="DNA-binding region" description="TEA" evidence="6">
    <location>
        <begin position="124"/>
        <end position="193"/>
    </location>
</feature>
<feature type="region of interest" description="Disordered" evidence="7">
    <location>
        <begin position="711"/>
        <end position="735"/>
    </location>
</feature>
<dbReference type="SMART" id="SM00426">
    <property type="entry name" value="TEA"/>
    <property type="match status" value="1"/>
</dbReference>
<dbReference type="GO" id="GO:0000981">
    <property type="term" value="F:DNA-binding transcription factor activity, RNA polymerase II-specific"/>
    <property type="evidence" value="ECO:0007669"/>
    <property type="project" value="TreeGrafter"/>
</dbReference>
<dbReference type="InParanoid" id="A0A165GFG4"/>
<dbReference type="GO" id="GO:0005634">
    <property type="term" value="C:nucleus"/>
    <property type="evidence" value="ECO:0007669"/>
    <property type="project" value="UniProtKB-SubCell"/>
</dbReference>
<keyword evidence="5" id="KW-0539">Nucleus</keyword>
<dbReference type="RefSeq" id="XP_018187675.1">
    <property type="nucleotide sequence ID" value="XM_018335168.1"/>
</dbReference>
<dbReference type="GO" id="GO:0005667">
    <property type="term" value="C:transcription regulator complex"/>
    <property type="evidence" value="ECO:0007669"/>
    <property type="project" value="TreeGrafter"/>
</dbReference>
<dbReference type="OrthoDB" id="10006572at2759"/>
<evidence type="ECO:0000256" key="6">
    <source>
        <dbReference type="PROSITE-ProRule" id="PRU00505"/>
    </source>
</evidence>
<dbReference type="InterPro" id="IPR038096">
    <property type="entry name" value="TEA/ATTS_sf"/>
</dbReference>
<feature type="compositionally biased region" description="Basic residues" evidence="7">
    <location>
        <begin position="615"/>
        <end position="624"/>
    </location>
</feature>
<reference evidence="9 10" key="1">
    <citation type="journal article" date="2016" name="Fungal Biol.">
        <title>The genome of Xylona heveae provides a window into fungal endophytism.</title>
        <authorList>
            <person name="Gazis R."/>
            <person name="Kuo A."/>
            <person name="Riley R."/>
            <person name="LaButti K."/>
            <person name="Lipzen A."/>
            <person name="Lin J."/>
            <person name="Amirebrahimi M."/>
            <person name="Hesse C.N."/>
            <person name="Spatafora J.W."/>
            <person name="Henrissat B."/>
            <person name="Hainaut M."/>
            <person name="Grigoriev I.V."/>
            <person name="Hibbett D.S."/>
        </authorList>
    </citation>
    <scope>NUCLEOTIDE SEQUENCE [LARGE SCALE GENOMIC DNA]</scope>
    <source>
        <strain evidence="9 10">TC161</strain>
    </source>
</reference>
<evidence type="ECO:0000256" key="2">
    <source>
        <dbReference type="ARBA" id="ARBA00008421"/>
    </source>
</evidence>
<dbReference type="GO" id="GO:0000978">
    <property type="term" value="F:RNA polymerase II cis-regulatory region sequence-specific DNA binding"/>
    <property type="evidence" value="ECO:0007669"/>
    <property type="project" value="TreeGrafter"/>
</dbReference>
<dbReference type="STRING" id="1328760.A0A165GFG4"/>
<dbReference type="InterPro" id="IPR050937">
    <property type="entry name" value="TEC1_TEAD_TF"/>
</dbReference>
<feature type="region of interest" description="Disordered" evidence="7">
    <location>
        <begin position="221"/>
        <end position="263"/>
    </location>
</feature>
<dbReference type="EMBL" id="KV407459">
    <property type="protein sequence ID" value="KZF22120.1"/>
    <property type="molecule type" value="Genomic_DNA"/>
</dbReference>
<feature type="compositionally biased region" description="Low complexity" evidence="7">
    <location>
        <begin position="533"/>
        <end position="552"/>
    </location>
</feature>
<sequence>MESRQSICIVPSNAPAHSSHRTSSVGSGVPKRVLQDTSGNGQSSVLDNVILSHPKVCSQLENIDTKNRHSSTINAQQTVAARLEQKRRERARLRASSQLPILTQQQLNSPEYQQYRARQRQNTGEDGEPVWPDEVEEAFLEAPIGRRKVSQHGKPCGRNELIADHIFKRTGVQRSRKQVSSHIQVLKGFFKKNPAFMDRVTAKDNTGNPFATQEELRRCLGMSQSSAYSHRSSDSRQGSGHPSHVGLLPSSTGSLGSNVPTPDKVTVHPVDFSMWVQPREETSSTDNRVIHIYTTLQGQEPLPRVSLDNIRQWQSRFPPLASLYRGGGSTDCDIILMEASINLTVEYPLSGLVFGNHLELTTSNDGSAYDNWECLTTIYTRDGPAETRFKSNFLRQADGTARVSLGFHSKFWAGLFSSITANCLLHKAQGDMDSLAHEEDKARSFVRGMTAVQELYATPKTGWPAPHRIAILIWKFRLTGPGEVGSATWRRVVPPASSSTLPPSSLASSHMIPRSSPPIPTAPQIASMNFQRSLSSDENNNSTNSININNDDSLNDPDDGVVDINLSDFGGPDDPSSAISSHNTSGHHHQPQHLLSPADSLSQQALDSLSQQTHNGHHHHHHHLGLGFSSSHQPVVTSSHFTSSPKLPDYQLVTGVGVSSASLGSALGPTGAGNTVGIGSCSLDPSDTPGVGIGVGVGAVSQGVPVGLQAVSHHHHHHHHQQQQQQQQEQQDVTSDFDPAAHMSLYYDAVGSGLDGYDPAGSFAELSPEDVQHYSAVQWGPAFPQLLLDANALGPHPAFDDMRSAHGQDGHDGVLAFQ</sequence>
<protein>
    <submittedName>
        <fullName evidence="9">TEA-domain-containing protein</fullName>
    </submittedName>
</protein>
<keyword evidence="4" id="KW-0804">Transcription</keyword>
<feature type="compositionally biased region" description="Low complexity" evidence="7">
    <location>
        <begin position="494"/>
        <end position="509"/>
    </location>
</feature>
<proteinExistence type="inferred from homology"/>
<dbReference type="PROSITE" id="PS51088">
    <property type="entry name" value="TEA_2"/>
    <property type="match status" value="1"/>
</dbReference>
<feature type="region of interest" description="Disordered" evidence="7">
    <location>
        <begin position="799"/>
        <end position="818"/>
    </location>
</feature>
<feature type="region of interest" description="Disordered" evidence="7">
    <location>
        <begin position="608"/>
        <end position="646"/>
    </location>
</feature>
<comment type="similarity">
    <text evidence="2">Belongs to the TEC1 family.</text>
</comment>
<feature type="compositionally biased region" description="Low complexity" evidence="7">
    <location>
        <begin position="246"/>
        <end position="257"/>
    </location>
</feature>